<evidence type="ECO:0000256" key="7">
    <source>
        <dbReference type="SAM" id="Phobius"/>
    </source>
</evidence>
<dbReference type="PRINTS" id="PR00762">
    <property type="entry name" value="CLCHANNEL"/>
</dbReference>
<feature type="transmembrane region" description="Helical" evidence="7">
    <location>
        <begin position="220"/>
        <end position="244"/>
    </location>
</feature>
<keyword evidence="6 7" id="KW-0472">Membrane</keyword>
<evidence type="ECO:0000256" key="1">
    <source>
        <dbReference type="ARBA" id="ARBA00004141"/>
    </source>
</evidence>
<dbReference type="CDD" id="cd02440">
    <property type="entry name" value="AdoMet_MTases"/>
    <property type="match status" value="1"/>
</dbReference>
<gene>
    <name evidence="8" type="ORF">PPROV_000560900</name>
</gene>
<dbReference type="InterPro" id="IPR019410">
    <property type="entry name" value="Methyltransf_16"/>
</dbReference>
<dbReference type="Pfam" id="PF00654">
    <property type="entry name" value="Voltage_CLC"/>
    <property type="match status" value="1"/>
</dbReference>
<dbReference type="InterPro" id="IPR001807">
    <property type="entry name" value="ClC"/>
</dbReference>
<proteinExistence type="predicted"/>
<dbReference type="EMBL" id="BNJQ01000014">
    <property type="protein sequence ID" value="GHP06865.1"/>
    <property type="molecule type" value="Genomic_DNA"/>
</dbReference>
<comment type="caution">
    <text evidence="8">The sequence shown here is derived from an EMBL/GenBank/DDBJ whole genome shotgun (WGS) entry which is preliminary data.</text>
</comment>
<evidence type="ECO:0000256" key="3">
    <source>
        <dbReference type="ARBA" id="ARBA00022737"/>
    </source>
</evidence>
<keyword evidence="4 7" id="KW-1133">Transmembrane helix</keyword>
<dbReference type="PANTHER" id="PTHR11689">
    <property type="entry name" value="CHLORIDE CHANNEL PROTEIN CLC FAMILY MEMBER"/>
    <property type="match status" value="1"/>
</dbReference>
<dbReference type="InterPro" id="IPR051280">
    <property type="entry name" value="Cl-channel/antiporter"/>
</dbReference>
<accession>A0A830HJG1</accession>
<dbReference type="Proteomes" id="UP000660262">
    <property type="component" value="Unassembled WGS sequence"/>
</dbReference>
<feature type="transmembrane region" description="Helical" evidence="7">
    <location>
        <begin position="63"/>
        <end position="86"/>
    </location>
</feature>
<evidence type="ECO:0000256" key="2">
    <source>
        <dbReference type="ARBA" id="ARBA00022692"/>
    </source>
</evidence>
<keyword evidence="3" id="KW-0677">Repeat</keyword>
<dbReference type="InterPro" id="IPR014743">
    <property type="entry name" value="Cl-channel_core"/>
</dbReference>
<keyword evidence="9" id="KW-1185">Reference proteome</keyword>
<dbReference type="OrthoDB" id="428525at2759"/>
<dbReference type="AlphaFoldDB" id="A0A830HJG1"/>
<organism evidence="8 9">
    <name type="scientific">Pycnococcus provasolii</name>
    <dbReference type="NCBI Taxonomy" id="41880"/>
    <lineage>
        <taxon>Eukaryota</taxon>
        <taxon>Viridiplantae</taxon>
        <taxon>Chlorophyta</taxon>
        <taxon>Pseudoscourfieldiophyceae</taxon>
        <taxon>Pseudoscourfieldiales</taxon>
        <taxon>Pycnococcaceae</taxon>
        <taxon>Pycnococcus</taxon>
    </lineage>
</organism>
<evidence type="ECO:0000256" key="5">
    <source>
        <dbReference type="ARBA" id="ARBA00023122"/>
    </source>
</evidence>
<dbReference type="GO" id="GO:0015108">
    <property type="term" value="F:chloride transmembrane transporter activity"/>
    <property type="evidence" value="ECO:0007669"/>
    <property type="project" value="InterPro"/>
</dbReference>
<dbReference type="InterPro" id="IPR029063">
    <property type="entry name" value="SAM-dependent_MTases_sf"/>
</dbReference>
<sequence length="501" mass="53111">MRCGIGIGIASVARPKGCPQETAEAEEVEGITYLPPNSLAYRRAVLADRTRPHTFRNSSRQAMMVLIGIAVGLVGFLLYWCIDVIADWRHGITKQLLEDGQRSVALAWLFSAFIASCLAVGAASIVVFVSPEAAGSGVPEVMAYLNGSMLPRGFDMRTLLAKFFSAALAVASGLPVGPEGPMIYLGAMLGSQLSRRIGQRMARLGTFFENLTSNKDARDFTVAGAAAGVAVAFSAPIGGLLFAFEEVAGYFRVSLKDIHGTENTSVFHLNNAAFFREGVSPLGDSVTAGSGWARKSAPRLAARCDDTATNHDTASLTTTERESATGATVWDAAVALARYIHAHRQLVNNCRVVELGAGCGLVGIAAAHCGASHVVLTDREELQPLLRTNACGDLPTAVDVHVFDWSDEKDLAPRADVVLASEVAYDEEVVPQLVNAASRCLQGRGVLLASFDGAVGRHSANRALLTTLADRGWNVRVEPGGAWLHRDTISVVLATPPPQSS</sequence>
<dbReference type="GO" id="GO:0016020">
    <property type="term" value="C:membrane"/>
    <property type="evidence" value="ECO:0007669"/>
    <property type="project" value="UniProtKB-SubCell"/>
</dbReference>
<evidence type="ECO:0000256" key="6">
    <source>
        <dbReference type="ARBA" id="ARBA00023136"/>
    </source>
</evidence>
<dbReference type="Pfam" id="PF10294">
    <property type="entry name" value="Methyltransf_16"/>
    <property type="match status" value="1"/>
</dbReference>
<keyword evidence="2 7" id="KW-0812">Transmembrane</keyword>
<name>A0A830HJG1_9CHLO</name>
<evidence type="ECO:0000256" key="4">
    <source>
        <dbReference type="ARBA" id="ARBA00022989"/>
    </source>
</evidence>
<evidence type="ECO:0008006" key="10">
    <source>
        <dbReference type="Google" id="ProtNLM"/>
    </source>
</evidence>
<evidence type="ECO:0000313" key="9">
    <source>
        <dbReference type="Proteomes" id="UP000660262"/>
    </source>
</evidence>
<dbReference type="PANTHER" id="PTHR11689:SF89">
    <property type="entry name" value="CHLORIDE CHANNEL PROTEIN"/>
    <property type="match status" value="1"/>
</dbReference>
<evidence type="ECO:0000313" key="8">
    <source>
        <dbReference type="EMBL" id="GHP06865.1"/>
    </source>
</evidence>
<dbReference type="Gene3D" id="3.40.50.150">
    <property type="entry name" value="Vaccinia Virus protein VP39"/>
    <property type="match status" value="1"/>
</dbReference>
<reference evidence="8" key="1">
    <citation type="submission" date="2020-10" db="EMBL/GenBank/DDBJ databases">
        <title>Unveiling of a novel bifunctional photoreceptor, Dualchrome1, isolated from a cosmopolitan green alga.</title>
        <authorList>
            <person name="Suzuki S."/>
            <person name="Kawachi M."/>
        </authorList>
    </citation>
    <scope>NUCLEOTIDE SEQUENCE</scope>
    <source>
        <strain evidence="8">NIES 2893</strain>
    </source>
</reference>
<comment type="subcellular location">
    <subcellularLocation>
        <location evidence="1">Membrane</location>
        <topology evidence="1">Multi-pass membrane protein</topology>
    </subcellularLocation>
</comment>
<dbReference type="SUPFAM" id="SSF53335">
    <property type="entry name" value="S-adenosyl-L-methionine-dependent methyltransferases"/>
    <property type="match status" value="1"/>
</dbReference>
<feature type="transmembrane region" description="Helical" evidence="7">
    <location>
        <begin position="106"/>
        <end position="129"/>
    </location>
</feature>
<protein>
    <recommendedName>
        <fullName evidence="10">Chloride channel protein</fullName>
    </recommendedName>
</protein>
<dbReference type="Gene3D" id="1.10.3080.10">
    <property type="entry name" value="Clc chloride channel"/>
    <property type="match status" value="1"/>
</dbReference>
<keyword evidence="5" id="KW-0129">CBS domain</keyword>
<dbReference type="SUPFAM" id="SSF81340">
    <property type="entry name" value="Clc chloride channel"/>
    <property type="match status" value="1"/>
</dbReference>